<reference evidence="2" key="2">
    <citation type="submission" date="2015-07" db="EMBL/GenBank/DDBJ databases">
        <authorList>
            <person name="Noorani M."/>
        </authorList>
    </citation>
    <scope>NUCLEOTIDE SEQUENCE</scope>
    <source>
        <strain evidence="2">Yugu1</strain>
    </source>
</reference>
<protein>
    <submittedName>
        <fullName evidence="2">Uncharacterized protein</fullName>
    </submittedName>
</protein>
<reference evidence="2" key="1">
    <citation type="journal article" date="2012" name="Nat. Biotechnol.">
        <title>Reference genome sequence of the model plant Setaria.</title>
        <authorList>
            <person name="Bennetzen J.L."/>
            <person name="Schmutz J."/>
            <person name="Wang H."/>
            <person name="Percifield R."/>
            <person name="Hawkins J."/>
            <person name="Pontaroli A.C."/>
            <person name="Estep M."/>
            <person name="Feng L."/>
            <person name="Vaughn J.N."/>
            <person name="Grimwood J."/>
            <person name="Jenkins J."/>
            <person name="Barry K."/>
            <person name="Lindquist E."/>
            <person name="Hellsten U."/>
            <person name="Deshpande S."/>
            <person name="Wang X."/>
            <person name="Wu X."/>
            <person name="Mitros T."/>
            <person name="Triplett J."/>
            <person name="Yang X."/>
            <person name="Ye C.Y."/>
            <person name="Mauro-Herrera M."/>
            <person name="Wang L."/>
            <person name="Li P."/>
            <person name="Sharma M."/>
            <person name="Sharma R."/>
            <person name="Ronald P.C."/>
            <person name="Panaud O."/>
            <person name="Kellogg E.A."/>
            <person name="Brutnell T.P."/>
            <person name="Doust A.N."/>
            <person name="Tuskan G.A."/>
            <person name="Rokhsar D."/>
            <person name="Devos K.M."/>
        </authorList>
    </citation>
    <scope>NUCLEOTIDE SEQUENCE [LARGE SCALE GENOMIC DNA]</scope>
    <source>
        <strain evidence="2">Yugu1</strain>
    </source>
</reference>
<feature type="region of interest" description="Disordered" evidence="1">
    <location>
        <begin position="65"/>
        <end position="92"/>
    </location>
</feature>
<dbReference type="EMBL" id="CM003528">
    <property type="protein sequence ID" value="RCV07514.1"/>
    <property type="molecule type" value="Genomic_DNA"/>
</dbReference>
<sequence>MDHLLSKKLELYFSWDELASGWYVQLQNSWNDNTLALLSKWRQKERDGLYGDWLPQWGDSCGSIGEDATRNGRKSGGVAEEVKRSHDKIVKT</sequence>
<feature type="compositionally biased region" description="Basic and acidic residues" evidence="1">
    <location>
        <begin position="80"/>
        <end position="92"/>
    </location>
</feature>
<organism evidence="2">
    <name type="scientific">Setaria italica</name>
    <name type="common">Foxtail millet</name>
    <name type="synonym">Panicum italicum</name>
    <dbReference type="NCBI Taxonomy" id="4555"/>
    <lineage>
        <taxon>Eukaryota</taxon>
        <taxon>Viridiplantae</taxon>
        <taxon>Streptophyta</taxon>
        <taxon>Embryophyta</taxon>
        <taxon>Tracheophyta</taxon>
        <taxon>Spermatophyta</taxon>
        <taxon>Magnoliopsida</taxon>
        <taxon>Liliopsida</taxon>
        <taxon>Poales</taxon>
        <taxon>Poaceae</taxon>
        <taxon>PACMAD clade</taxon>
        <taxon>Panicoideae</taxon>
        <taxon>Panicodae</taxon>
        <taxon>Paniceae</taxon>
        <taxon>Cenchrinae</taxon>
        <taxon>Setaria</taxon>
    </lineage>
</organism>
<gene>
    <name evidence="2" type="ORF">SETIT_1G250800v2</name>
</gene>
<evidence type="ECO:0000313" key="2">
    <source>
        <dbReference type="EMBL" id="RCV07514.1"/>
    </source>
</evidence>
<dbReference type="AlphaFoldDB" id="A0A368PPU3"/>
<accession>A0A368PPU3</accession>
<evidence type="ECO:0000256" key="1">
    <source>
        <dbReference type="SAM" id="MobiDB-lite"/>
    </source>
</evidence>
<name>A0A368PPU3_SETIT</name>
<proteinExistence type="predicted"/>